<dbReference type="EMBL" id="MU006794">
    <property type="protein sequence ID" value="KAF2637264.1"/>
    <property type="molecule type" value="Genomic_DNA"/>
</dbReference>
<reference evidence="2" key="1">
    <citation type="journal article" date="2020" name="Stud. Mycol.">
        <title>101 Dothideomycetes genomes: a test case for predicting lifestyles and emergence of pathogens.</title>
        <authorList>
            <person name="Haridas S."/>
            <person name="Albert R."/>
            <person name="Binder M."/>
            <person name="Bloem J."/>
            <person name="Labutti K."/>
            <person name="Salamov A."/>
            <person name="Andreopoulos B."/>
            <person name="Baker S."/>
            <person name="Barry K."/>
            <person name="Bills G."/>
            <person name="Bluhm B."/>
            <person name="Cannon C."/>
            <person name="Castanera R."/>
            <person name="Culley D."/>
            <person name="Daum C."/>
            <person name="Ezra D."/>
            <person name="Gonzalez J."/>
            <person name="Henrissat B."/>
            <person name="Kuo A."/>
            <person name="Liang C."/>
            <person name="Lipzen A."/>
            <person name="Lutzoni F."/>
            <person name="Magnuson J."/>
            <person name="Mondo S."/>
            <person name="Nolan M."/>
            <person name="Ohm R."/>
            <person name="Pangilinan J."/>
            <person name="Park H.-J."/>
            <person name="Ramirez L."/>
            <person name="Alfaro M."/>
            <person name="Sun H."/>
            <person name="Tritt A."/>
            <person name="Yoshinaga Y."/>
            <person name="Zwiers L.-H."/>
            <person name="Turgeon B."/>
            <person name="Goodwin S."/>
            <person name="Spatafora J."/>
            <person name="Crous P."/>
            <person name="Grigoriev I."/>
        </authorList>
    </citation>
    <scope>NUCLEOTIDE SEQUENCE</scope>
    <source>
        <strain evidence="2">CBS 473.64</strain>
    </source>
</reference>
<dbReference type="Proteomes" id="UP000799753">
    <property type="component" value="Unassembled WGS sequence"/>
</dbReference>
<dbReference type="AlphaFoldDB" id="A0A6A6RTB2"/>
<accession>A0A6A6RTB2</accession>
<organism evidence="2 3">
    <name type="scientific">Massarina eburnea CBS 473.64</name>
    <dbReference type="NCBI Taxonomy" id="1395130"/>
    <lineage>
        <taxon>Eukaryota</taxon>
        <taxon>Fungi</taxon>
        <taxon>Dikarya</taxon>
        <taxon>Ascomycota</taxon>
        <taxon>Pezizomycotina</taxon>
        <taxon>Dothideomycetes</taxon>
        <taxon>Pleosporomycetidae</taxon>
        <taxon>Pleosporales</taxon>
        <taxon>Massarineae</taxon>
        <taxon>Massarinaceae</taxon>
        <taxon>Massarina</taxon>
    </lineage>
</organism>
<keyword evidence="3" id="KW-1185">Reference proteome</keyword>
<evidence type="ECO:0000313" key="2">
    <source>
        <dbReference type="EMBL" id="KAF2637264.1"/>
    </source>
</evidence>
<name>A0A6A6RTB2_9PLEO</name>
<gene>
    <name evidence="2" type="ORF">P280DRAFT_483143</name>
</gene>
<evidence type="ECO:0000256" key="1">
    <source>
        <dbReference type="SAM" id="MobiDB-lite"/>
    </source>
</evidence>
<sequence length="265" mass="30124">MSCWQDAFPGRISCCRGYYLLAEECEHFILLVTGGCGYTYSPWCSYGMVENKGPITSNPTFKGKCWECMGIRMEDHEVYKEQVVNYGIPVHEHNYHSSRVLLWRQPIPQLDEFYDVTGHPEYNDKEQHTFLSRFSRPKRHFPPPSPAPRRALTEAEIKDAGLRKQRRNERAKIRKTWEDAGNPLPENEFTRRSLRDTTPSSGTQPQHILQHRQQIKVTATNSIPTSSPTPTPALISTATSIQSQSSATTTNSIAVSLSTKPDTII</sequence>
<protein>
    <submittedName>
        <fullName evidence="2">Uncharacterized protein</fullName>
    </submittedName>
</protein>
<feature type="region of interest" description="Disordered" evidence="1">
    <location>
        <begin position="162"/>
        <end position="207"/>
    </location>
</feature>
<feature type="compositionally biased region" description="Basic and acidic residues" evidence="1">
    <location>
        <begin position="162"/>
        <end position="178"/>
    </location>
</feature>
<proteinExistence type="predicted"/>
<feature type="compositionally biased region" description="Polar residues" evidence="1">
    <location>
        <begin position="196"/>
        <end position="207"/>
    </location>
</feature>
<evidence type="ECO:0000313" key="3">
    <source>
        <dbReference type="Proteomes" id="UP000799753"/>
    </source>
</evidence>